<dbReference type="EMBL" id="CP035928">
    <property type="protein sequence ID" value="QEP35193.1"/>
    <property type="molecule type" value="Genomic_DNA"/>
</dbReference>
<dbReference type="RefSeq" id="WP_130234092.1">
    <property type="nucleotide sequence ID" value="NZ_BMEF01000051.1"/>
</dbReference>
<name>A0A5C2H8Q5_9BACT</name>
<dbReference type="Proteomes" id="UP000322726">
    <property type="component" value="Chromosome"/>
</dbReference>
<dbReference type="PROSITE" id="PS50104">
    <property type="entry name" value="TIR"/>
    <property type="match status" value="1"/>
</dbReference>
<dbReference type="SMART" id="SM00255">
    <property type="entry name" value="TIR"/>
    <property type="match status" value="1"/>
</dbReference>
<evidence type="ECO:0000313" key="2">
    <source>
        <dbReference type="Proteomes" id="UP000322726"/>
    </source>
</evidence>
<organism evidence="1 2">
    <name type="scientific">Malaciobacter pacificus</name>
    <dbReference type="NCBI Taxonomy" id="1080223"/>
    <lineage>
        <taxon>Bacteria</taxon>
        <taxon>Pseudomonadati</taxon>
        <taxon>Campylobacterota</taxon>
        <taxon>Epsilonproteobacteria</taxon>
        <taxon>Campylobacterales</taxon>
        <taxon>Arcobacteraceae</taxon>
        <taxon>Malaciobacter</taxon>
    </lineage>
</organism>
<keyword evidence="2" id="KW-1185">Reference proteome</keyword>
<proteinExistence type="predicted"/>
<dbReference type="Pfam" id="PF13676">
    <property type="entry name" value="TIR_2"/>
    <property type="match status" value="1"/>
</dbReference>
<dbReference type="GO" id="GO:0007165">
    <property type="term" value="P:signal transduction"/>
    <property type="evidence" value="ECO:0007669"/>
    <property type="project" value="InterPro"/>
</dbReference>
<sequence>MENNFEKALDIISNTDLNEFQEKVNQVKKINIQKTIEILERDGKTDTPFYKSLLAVKDIDFEDYQKSLDAVKKMGLGVNKEVSQVYNQMSNSEISSKKNIFISYSHKDSKYLDRLKVHLKPLEKQGLIELWDDTRIQTGDLWKKEISIALENSVIAILLISADFLASDFIIENELPPLLNNVKDKGTTILPVILKVSRFDREKELSQFQALNPPSNPISSMDEHESELLWNKLALRIEELL</sequence>
<dbReference type="OrthoDB" id="5526727at2"/>
<gene>
    <name evidence="1" type="ORF">APAC_2121</name>
</gene>
<dbReference type="Gene3D" id="3.40.50.10140">
    <property type="entry name" value="Toll/interleukin-1 receptor homology (TIR) domain"/>
    <property type="match status" value="1"/>
</dbReference>
<reference evidence="1 2" key="1">
    <citation type="submission" date="2019-09" db="EMBL/GenBank/DDBJ databases">
        <title>Complete genome sequencing of four Arcobacter species reveals a diverse suite of mobile elements.</title>
        <authorList>
            <person name="Miller W.G."/>
            <person name="Yee E."/>
            <person name="Bono J.L."/>
        </authorList>
    </citation>
    <scope>NUCLEOTIDE SEQUENCE [LARGE SCALE GENOMIC DNA]</scope>
    <source>
        <strain evidence="1 2">LMG 26638</strain>
    </source>
</reference>
<dbReference type="SUPFAM" id="SSF52200">
    <property type="entry name" value="Toll/Interleukin receptor TIR domain"/>
    <property type="match status" value="1"/>
</dbReference>
<protein>
    <submittedName>
        <fullName evidence="1">TIR domain-containing protein</fullName>
    </submittedName>
</protein>
<reference evidence="1 2" key="3">
    <citation type="submission" date="2019-09" db="EMBL/GenBank/DDBJ databases">
        <title>Taxonomic note: a critical rebuttal of the proposed division of the genus Arcobacter into six genera, emended descriptions of Arcobacter anaerophilus and the genus Arcobacter, and an assessment of genus-level boundaries for Epsilonproteobacteria using in silico genomic comparator tools.</title>
        <authorList>
            <person name="On S.L.W."/>
            <person name="Miller W.G."/>
            <person name="Biggs P."/>
            <person name="Cornelius A."/>
            <person name="Vandamme P."/>
        </authorList>
    </citation>
    <scope>NUCLEOTIDE SEQUENCE [LARGE SCALE GENOMIC DNA]</scope>
    <source>
        <strain evidence="1 2">LMG 26638</strain>
    </source>
</reference>
<reference evidence="2" key="2">
    <citation type="submission" date="2019-09" db="EMBL/GenBank/DDBJ databases">
        <title>Complete genome sequencing of four Arcobacter species reveals a diverse suite of mobile elements.</title>
        <authorList>
            <person name="On S.L.W."/>
            <person name="Miller W.G."/>
            <person name="Biggs P."/>
            <person name="Cornelius A."/>
            <person name="Vandamme P."/>
        </authorList>
    </citation>
    <scope>NUCLEOTIDE SEQUENCE [LARGE SCALE GENOMIC DNA]</scope>
    <source>
        <strain evidence="2">LMG 26638</strain>
    </source>
</reference>
<dbReference type="AlphaFoldDB" id="A0A5C2H8Q5"/>
<evidence type="ECO:0000313" key="1">
    <source>
        <dbReference type="EMBL" id="QEP35193.1"/>
    </source>
</evidence>
<accession>A0A5C2H8Q5</accession>
<dbReference type="KEGG" id="apai:APAC_2121"/>
<dbReference type="InterPro" id="IPR000157">
    <property type="entry name" value="TIR_dom"/>
</dbReference>
<dbReference type="InterPro" id="IPR035897">
    <property type="entry name" value="Toll_tir_struct_dom_sf"/>
</dbReference>